<protein>
    <submittedName>
        <fullName evidence="1">Uncharacterized protein</fullName>
    </submittedName>
</protein>
<proteinExistence type="predicted"/>
<accession>A0ACB9S1D7</accession>
<evidence type="ECO:0000313" key="1">
    <source>
        <dbReference type="EMBL" id="KAI4383674.1"/>
    </source>
</evidence>
<organism evidence="1 2">
    <name type="scientific">Melastoma candidum</name>
    <dbReference type="NCBI Taxonomy" id="119954"/>
    <lineage>
        <taxon>Eukaryota</taxon>
        <taxon>Viridiplantae</taxon>
        <taxon>Streptophyta</taxon>
        <taxon>Embryophyta</taxon>
        <taxon>Tracheophyta</taxon>
        <taxon>Spermatophyta</taxon>
        <taxon>Magnoliopsida</taxon>
        <taxon>eudicotyledons</taxon>
        <taxon>Gunneridae</taxon>
        <taxon>Pentapetalae</taxon>
        <taxon>rosids</taxon>
        <taxon>malvids</taxon>
        <taxon>Myrtales</taxon>
        <taxon>Melastomataceae</taxon>
        <taxon>Melastomatoideae</taxon>
        <taxon>Melastomateae</taxon>
        <taxon>Melastoma</taxon>
    </lineage>
</organism>
<name>A0ACB9S1D7_9MYRT</name>
<reference evidence="2" key="1">
    <citation type="journal article" date="2023" name="Front. Plant Sci.">
        <title>Chromosomal-level genome assembly of Melastoma candidum provides insights into trichome evolution.</title>
        <authorList>
            <person name="Zhong Y."/>
            <person name="Wu W."/>
            <person name="Sun C."/>
            <person name="Zou P."/>
            <person name="Liu Y."/>
            <person name="Dai S."/>
            <person name="Zhou R."/>
        </authorList>
    </citation>
    <scope>NUCLEOTIDE SEQUENCE [LARGE SCALE GENOMIC DNA]</scope>
</reference>
<sequence length="357" mass="40567">MEDMPGIVPYAAAKISGPTQDGAAVLKFRGVVPQQNGNWGAQIYANHQRIWLGTFRTEREAAMAYDSASIVLRRGDTQRNFPWTEHTLLEPTFQMNFPPGAVLDMIRDGTYQSKFSEFLRSEFDRDDVGENSTSQRMMLHSDGEFLCKLLFQKELTPSDVGKLNRLVIPKKCAVKYFPYVQEMWYGRDEAHSNNNNAGSASSLSPREVDDVQLVFYDKGMRLWKFRYCYWKSSQSFVFTRGWNRFVKDKNLKAKDCVLFYACQRDELAGKGGGSGVLAEVEEDKFCLIDVEYSGNHESNINEHDNGNNGMEVELRLNLGNEGGVGKDEEEDDDEEEEDEELGENGFRLFGVQINASP</sequence>
<gene>
    <name evidence="1" type="ORF">MLD38_009483</name>
</gene>
<keyword evidence="2" id="KW-1185">Reference proteome</keyword>
<dbReference type="Proteomes" id="UP001057402">
    <property type="component" value="Chromosome 3"/>
</dbReference>
<comment type="caution">
    <text evidence="1">The sequence shown here is derived from an EMBL/GenBank/DDBJ whole genome shotgun (WGS) entry which is preliminary data.</text>
</comment>
<dbReference type="EMBL" id="CM042882">
    <property type="protein sequence ID" value="KAI4383674.1"/>
    <property type="molecule type" value="Genomic_DNA"/>
</dbReference>
<evidence type="ECO:0000313" key="2">
    <source>
        <dbReference type="Proteomes" id="UP001057402"/>
    </source>
</evidence>